<sequence>MNRKSLWQAGIAVAVVGAVSVGAIGIASASDGPVRPAAQGTTDATPDGHPWHGGPWGGGPRGPFGGGPFGGALDDVLGADVTDFVHAEVVLAKEGGGTQTVLVQKGSVTDVSGTGVTVKSADGVTATYTVNGDTKVHGDSDAIGSVAKDEEVVVVAPKSGDDHTATVVVDLTDLGWK</sequence>
<evidence type="ECO:0000313" key="2">
    <source>
        <dbReference type="EMBL" id="TDV38676.1"/>
    </source>
</evidence>
<comment type="caution">
    <text evidence="2">The sequence shown here is derived from an EMBL/GenBank/DDBJ whole genome shotgun (WGS) entry which is preliminary data.</text>
</comment>
<organism evidence="2 3">
    <name type="scientific">Actinophytocola oryzae</name>
    <dbReference type="NCBI Taxonomy" id="502181"/>
    <lineage>
        <taxon>Bacteria</taxon>
        <taxon>Bacillati</taxon>
        <taxon>Actinomycetota</taxon>
        <taxon>Actinomycetes</taxon>
        <taxon>Pseudonocardiales</taxon>
        <taxon>Pseudonocardiaceae</taxon>
    </lineage>
</organism>
<dbReference type="EMBL" id="SOCP01000026">
    <property type="protein sequence ID" value="TDV38676.1"/>
    <property type="molecule type" value="Genomic_DNA"/>
</dbReference>
<accession>A0A4V3FQF8</accession>
<dbReference type="OrthoDB" id="3401874at2"/>
<protein>
    <recommendedName>
        <fullName evidence="4">DUF5666 domain-containing protein</fullName>
    </recommendedName>
</protein>
<feature type="region of interest" description="Disordered" evidence="1">
    <location>
        <begin position="30"/>
        <end position="61"/>
    </location>
</feature>
<dbReference type="AlphaFoldDB" id="A0A4V3FQF8"/>
<proteinExistence type="predicted"/>
<evidence type="ECO:0008006" key="4">
    <source>
        <dbReference type="Google" id="ProtNLM"/>
    </source>
</evidence>
<dbReference type="Proteomes" id="UP000294927">
    <property type="component" value="Unassembled WGS sequence"/>
</dbReference>
<reference evidence="2 3" key="1">
    <citation type="submission" date="2019-03" db="EMBL/GenBank/DDBJ databases">
        <title>Genomic Encyclopedia of Archaeal and Bacterial Type Strains, Phase II (KMG-II): from individual species to whole genera.</title>
        <authorList>
            <person name="Goeker M."/>
        </authorList>
    </citation>
    <scope>NUCLEOTIDE SEQUENCE [LARGE SCALE GENOMIC DNA]</scope>
    <source>
        <strain evidence="2 3">DSM 45499</strain>
    </source>
</reference>
<name>A0A4V3FQF8_9PSEU</name>
<dbReference type="RefSeq" id="WP_133908810.1">
    <property type="nucleotide sequence ID" value="NZ_SOCP01000026.1"/>
</dbReference>
<evidence type="ECO:0000313" key="3">
    <source>
        <dbReference type="Proteomes" id="UP000294927"/>
    </source>
</evidence>
<keyword evidence="3" id="KW-1185">Reference proteome</keyword>
<gene>
    <name evidence="2" type="ORF">CLV71_12661</name>
</gene>
<evidence type="ECO:0000256" key="1">
    <source>
        <dbReference type="SAM" id="MobiDB-lite"/>
    </source>
</evidence>